<evidence type="ECO:0000256" key="6">
    <source>
        <dbReference type="ARBA" id="ARBA00022792"/>
    </source>
</evidence>
<evidence type="ECO:0000313" key="16">
    <source>
        <dbReference type="Proteomes" id="UP000324091"/>
    </source>
</evidence>
<dbReference type="Gene3D" id="1.10.246.110">
    <property type="entry name" value="Mitochondrial ATP synthase-coupling factor 6"/>
    <property type="match status" value="1"/>
</dbReference>
<evidence type="ECO:0000256" key="10">
    <source>
        <dbReference type="ARBA" id="ARBA00029863"/>
    </source>
</evidence>
<dbReference type="Pfam" id="PF05511">
    <property type="entry name" value="ATP-synt_F6"/>
    <property type="match status" value="1"/>
</dbReference>
<name>A0A5C6PPM4_9TELE</name>
<dbReference type="InterPro" id="IPR008387">
    <property type="entry name" value="ATP_synth_f6_mt"/>
</dbReference>
<evidence type="ECO:0000256" key="4">
    <source>
        <dbReference type="ARBA" id="ARBA00022547"/>
    </source>
</evidence>
<comment type="function">
    <text evidence="11">Subunit F6, of the mitochondrial membrane ATP synthase complex (F(1)F(0) ATP synthase or Complex V) that produces ATP from ADP in the presence of a proton gradient across the membrane which is generated by electron transport complexes of the respiratory chain. ATP synthase complex consist of a soluble F(1) head domain - the catalytic core - and a membrane F(1) domain - the membrane proton channel. These two domains are linked by a central stalk rotating inside the F(1) region and a stationary peripheral stalk. During catalysis, ATP synthesis in the catalytic domain of F(1) is coupled via a rotary mechanism of the central stalk subunits to proton translocation. In vivo, can only synthesize ATP although its ATP hydrolase activity can be activated artificially in vitro. Part of the complex F(0) domain. Part of the complex F(0) domain and the peripheric stalk, which acts as a stator to hold the catalytic alpha(3)beta(3) subcomplex and subunit a/ATP6 static relative to the rotary elements.</text>
</comment>
<comment type="subunit">
    <text evidence="12">Component of the ATP synthase complex composed at least of ATP5F1A/subunit alpha, ATP5F1B/subunit beta, ATP5MC1/subunit c (homooctomer), MT-ATP6/subunit a, MT-ATP8/subunit 8, ATP5ME/subunit e, ATP5MF/subunit f, ATP5MG/subunit g, ATP5MK/subunit k, ATP5MJ/subunit j, ATP5F1C/subunit gamma, ATP5F1D/subunit delta, ATP5F1E/subunit epsilon, ATP5PF/subunit F6, ATP5PB/subunit b, ATP5PD/subunit d, ATP5PO/subunit OSCP. ATP synthase complex consists of a soluble F(1) head domain (subunits alpha(3) and beta(3)) - the catalytic core - and a membrane F(0) domain - the membrane proton channel (subunits c, a, 8, e, f, g, k and j). These two domains are linked by a central stalk (subunits gamma, delta, and epsilon) rotating inside the F1 region and a stationary peripheral stalk (subunits F6, b, d, and OSCP).</text>
</comment>
<evidence type="ECO:0000256" key="3">
    <source>
        <dbReference type="ARBA" id="ARBA00022448"/>
    </source>
</evidence>
<dbReference type="FunFam" id="1.10.246.110:FF:000001">
    <property type="entry name" value="ATP synthase-coupling factor 6, mitochondrial"/>
    <property type="match status" value="1"/>
</dbReference>
<accession>A0A5C6PPM4</accession>
<keyword evidence="8" id="KW-0496">Mitochondrion</keyword>
<comment type="similarity">
    <text evidence="2">Belongs to the eukaryotic ATPase subunit F6 family.</text>
</comment>
<dbReference type="GO" id="GO:0015078">
    <property type="term" value="F:proton transmembrane transporter activity"/>
    <property type="evidence" value="ECO:0007669"/>
    <property type="project" value="InterPro"/>
</dbReference>
<dbReference type="InterPro" id="IPR036204">
    <property type="entry name" value="ATP_synth_f6_sf_mt"/>
</dbReference>
<dbReference type="GO" id="GO:0005743">
    <property type="term" value="C:mitochondrial inner membrane"/>
    <property type="evidence" value="ECO:0007669"/>
    <property type="project" value="UniProtKB-SubCell"/>
</dbReference>
<evidence type="ECO:0000256" key="12">
    <source>
        <dbReference type="ARBA" id="ARBA00064647"/>
    </source>
</evidence>
<evidence type="ECO:0000256" key="13">
    <source>
        <dbReference type="ARBA" id="ARBA00073749"/>
    </source>
</evidence>
<dbReference type="EMBL" id="RHFK02000001">
    <property type="protein sequence ID" value="TWW80277.1"/>
    <property type="molecule type" value="Genomic_DNA"/>
</dbReference>
<keyword evidence="5" id="KW-0375">Hydrogen ion transport</keyword>
<feature type="region of interest" description="Disordered" evidence="14">
    <location>
        <begin position="71"/>
        <end position="93"/>
    </location>
</feature>
<evidence type="ECO:0000256" key="14">
    <source>
        <dbReference type="SAM" id="MobiDB-lite"/>
    </source>
</evidence>
<keyword evidence="4" id="KW-0138">CF(0)</keyword>
<dbReference type="PANTHER" id="PTHR12441:SF14">
    <property type="entry name" value="ATP SYNTHASE-COUPLING FACTOR 6, MITOCHONDRIAL"/>
    <property type="match status" value="1"/>
</dbReference>
<gene>
    <name evidence="15" type="ORF">D4764_01G0000920</name>
</gene>
<dbReference type="PANTHER" id="PTHR12441">
    <property type="entry name" value="ATP SYNTHASE COUPLING FACTOR 6, MITOCHONDRIAL"/>
    <property type="match status" value="1"/>
</dbReference>
<keyword evidence="7" id="KW-0406">Ion transport</keyword>
<dbReference type="Proteomes" id="UP000324091">
    <property type="component" value="Chromosome 1"/>
</dbReference>
<dbReference type="GO" id="GO:0015986">
    <property type="term" value="P:proton motive force-driven ATP synthesis"/>
    <property type="evidence" value="ECO:0007669"/>
    <property type="project" value="InterPro"/>
</dbReference>
<dbReference type="AlphaFoldDB" id="A0A5C6PPM4"/>
<evidence type="ECO:0000256" key="5">
    <source>
        <dbReference type="ARBA" id="ARBA00022781"/>
    </source>
</evidence>
<evidence type="ECO:0000256" key="9">
    <source>
        <dbReference type="ARBA" id="ARBA00023136"/>
    </source>
</evidence>
<dbReference type="SUPFAM" id="SSF111357">
    <property type="entry name" value="Mitochondrial ATP synthase coupling factor 6"/>
    <property type="match status" value="1"/>
</dbReference>
<evidence type="ECO:0000256" key="1">
    <source>
        <dbReference type="ARBA" id="ARBA00004273"/>
    </source>
</evidence>
<keyword evidence="16" id="KW-1185">Reference proteome</keyword>
<proteinExistence type="inferred from homology"/>
<reference evidence="15 16" key="1">
    <citation type="submission" date="2019-04" db="EMBL/GenBank/DDBJ databases">
        <title>Chromosome genome assembly for Takifugu flavidus.</title>
        <authorList>
            <person name="Xiao S."/>
        </authorList>
    </citation>
    <scope>NUCLEOTIDE SEQUENCE [LARGE SCALE GENOMIC DNA]</scope>
    <source>
        <strain evidence="15">HTHZ2018</strain>
        <tissue evidence="15">Muscle</tissue>
    </source>
</reference>
<keyword evidence="9" id="KW-0472">Membrane</keyword>
<evidence type="ECO:0000256" key="8">
    <source>
        <dbReference type="ARBA" id="ARBA00023128"/>
    </source>
</evidence>
<organism evidence="15 16">
    <name type="scientific">Takifugu flavidus</name>
    <name type="common">sansaifugu</name>
    <dbReference type="NCBI Taxonomy" id="433684"/>
    <lineage>
        <taxon>Eukaryota</taxon>
        <taxon>Metazoa</taxon>
        <taxon>Chordata</taxon>
        <taxon>Craniata</taxon>
        <taxon>Vertebrata</taxon>
        <taxon>Euteleostomi</taxon>
        <taxon>Actinopterygii</taxon>
        <taxon>Neopterygii</taxon>
        <taxon>Teleostei</taxon>
        <taxon>Neoteleostei</taxon>
        <taxon>Acanthomorphata</taxon>
        <taxon>Eupercaria</taxon>
        <taxon>Tetraodontiformes</taxon>
        <taxon>Tetradontoidea</taxon>
        <taxon>Tetraodontidae</taxon>
        <taxon>Takifugu</taxon>
    </lineage>
</organism>
<protein>
    <recommendedName>
        <fullName evidence="13">ATP synthase peripheral stalk subunit F6, mitochondrial</fullName>
    </recommendedName>
    <alternativeName>
        <fullName evidence="10">ATP synthase peripheral stalk subunit F6</fullName>
    </alternativeName>
</protein>
<keyword evidence="3" id="KW-0813">Transport</keyword>
<evidence type="ECO:0000256" key="2">
    <source>
        <dbReference type="ARBA" id="ARBA00007346"/>
    </source>
</evidence>
<evidence type="ECO:0000256" key="11">
    <source>
        <dbReference type="ARBA" id="ARBA00059339"/>
    </source>
</evidence>
<dbReference type="GO" id="GO:0045259">
    <property type="term" value="C:proton-transporting ATP synthase complex"/>
    <property type="evidence" value="ECO:0007669"/>
    <property type="project" value="UniProtKB-KW"/>
</dbReference>
<evidence type="ECO:0000313" key="15">
    <source>
        <dbReference type="EMBL" id="TWW80277.1"/>
    </source>
</evidence>
<evidence type="ECO:0000256" key="7">
    <source>
        <dbReference type="ARBA" id="ARBA00023065"/>
    </source>
</evidence>
<comment type="caution">
    <text evidence="15">The sequence shown here is derived from an EMBL/GenBank/DDBJ whole genome shotgun (WGS) entry which is preliminary data.</text>
</comment>
<sequence>MLFLHEGQLDPIQKLFLDSIRRYSTASQTAGGLVDAGSEYERNLAEEVAKLQRLYGGGDLASFPEFKFSGDEERRSEISKGSLPVRPGHGNRS</sequence>
<keyword evidence="6" id="KW-0999">Mitochondrion inner membrane</keyword>
<comment type="subcellular location">
    <subcellularLocation>
        <location evidence="1">Mitochondrion inner membrane</location>
    </subcellularLocation>
</comment>